<dbReference type="EMBL" id="SPUM01000152">
    <property type="protein sequence ID" value="TFW27300.1"/>
    <property type="molecule type" value="Genomic_DNA"/>
</dbReference>
<protein>
    <submittedName>
        <fullName evidence="1">Uncharacterized protein</fullName>
    </submittedName>
</protein>
<accession>A0A4Y9SKW5</accession>
<dbReference type="OrthoDB" id="8781282at2"/>
<dbReference type="Proteomes" id="UP000297258">
    <property type="component" value="Unassembled WGS sequence"/>
</dbReference>
<keyword evidence="2" id="KW-1185">Reference proteome</keyword>
<dbReference type="AlphaFoldDB" id="A0A4Y9SKW5"/>
<reference evidence="1 2" key="1">
    <citation type="submission" date="2019-03" db="EMBL/GenBank/DDBJ databases">
        <title>Draft genome of Massilia hortus sp. nov., a novel bacterial species of the Oxalobacteraceae family.</title>
        <authorList>
            <person name="Peta V."/>
            <person name="Raths R."/>
            <person name="Bucking H."/>
        </authorList>
    </citation>
    <scope>NUCLEOTIDE SEQUENCE [LARGE SCALE GENOMIC DNA]</scope>
    <source>
        <strain evidence="1 2">ONC3</strain>
    </source>
</reference>
<comment type="caution">
    <text evidence="1">The sequence shown here is derived from an EMBL/GenBank/DDBJ whole genome shotgun (WGS) entry which is preliminary data.</text>
</comment>
<evidence type="ECO:0000313" key="1">
    <source>
        <dbReference type="EMBL" id="TFW27300.1"/>
    </source>
</evidence>
<gene>
    <name evidence="1" type="ORF">E4O92_24240</name>
</gene>
<evidence type="ECO:0000313" key="2">
    <source>
        <dbReference type="Proteomes" id="UP000297258"/>
    </source>
</evidence>
<proteinExistence type="predicted"/>
<name>A0A4Y9SKW5_9BURK</name>
<dbReference type="RefSeq" id="WP_135192206.1">
    <property type="nucleotide sequence ID" value="NZ_SPUM01000152.1"/>
</dbReference>
<sequence>MDLLKHIEVALLLSFGLLCAAACLLQPPARIIRDNAAPAERDAVANGPPMPVVVITGKRLTAAEKRALAGERAG</sequence>
<organism evidence="1 2">
    <name type="scientific">Massilia horti</name>
    <dbReference type="NCBI Taxonomy" id="2562153"/>
    <lineage>
        <taxon>Bacteria</taxon>
        <taxon>Pseudomonadati</taxon>
        <taxon>Pseudomonadota</taxon>
        <taxon>Betaproteobacteria</taxon>
        <taxon>Burkholderiales</taxon>
        <taxon>Oxalobacteraceae</taxon>
        <taxon>Telluria group</taxon>
        <taxon>Massilia</taxon>
    </lineage>
</organism>